<sequence>MPSASPIIVIMLTTKKDTKRLTHERRRSHRHDDGRDRYDERDARGHECAEHHDKDDERDADADGLAAHQPLLGERVKHHLSRGVSHGARLEALRSRLLEGGEVVLDHHAVLIWGDLGGQEGRCFGGVRGGLCPGGRHVGDPVDGVERAHDGGDGRVECAAADGVFAGGHDDGLRGGPLGVGVLVRGHQIFGGVGLGGDLHRVFLGEGVAEPGGGVRGRSEREDPDGDREPRPGGRGAGEAPGQSLGIHVFLLASGTPRR</sequence>
<dbReference type="EMBL" id="BSUN01000001">
    <property type="protein sequence ID" value="GMA36340.1"/>
    <property type="molecule type" value="Genomic_DNA"/>
</dbReference>
<evidence type="ECO:0000313" key="3">
    <source>
        <dbReference type="Proteomes" id="UP001157125"/>
    </source>
</evidence>
<name>A0ABQ6IER1_9MICO</name>
<organism evidence="2 3">
    <name type="scientific">Demequina litorisediminis</name>
    <dbReference type="NCBI Taxonomy" id="1849022"/>
    <lineage>
        <taxon>Bacteria</taxon>
        <taxon>Bacillati</taxon>
        <taxon>Actinomycetota</taxon>
        <taxon>Actinomycetes</taxon>
        <taxon>Micrococcales</taxon>
        <taxon>Demequinaceae</taxon>
        <taxon>Demequina</taxon>
    </lineage>
</organism>
<protein>
    <submittedName>
        <fullName evidence="2">Uncharacterized protein</fullName>
    </submittedName>
</protein>
<proteinExistence type="predicted"/>
<feature type="region of interest" description="Disordered" evidence="1">
    <location>
        <begin position="14"/>
        <end position="60"/>
    </location>
</feature>
<comment type="caution">
    <text evidence="2">The sequence shown here is derived from an EMBL/GenBank/DDBJ whole genome shotgun (WGS) entry which is preliminary data.</text>
</comment>
<dbReference type="Proteomes" id="UP001157125">
    <property type="component" value="Unassembled WGS sequence"/>
</dbReference>
<accession>A0ABQ6IER1</accession>
<feature type="compositionally biased region" description="Basic and acidic residues" evidence="1">
    <location>
        <begin position="217"/>
        <end position="232"/>
    </location>
</feature>
<keyword evidence="3" id="KW-1185">Reference proteome</keyword>
<feature type="region of interest" description="Disordered" evidence="1">
    <location>
        <begin position="210"/>
        <end position="259"/>
    </location>
</feature>
<evidence type="ECO:0000256" key="1">
    <source>
        <dbReference type="SAM" id="MobiDB-lite"/>
    </source>
</evidence>
<gene>
    <name evidence="2" type="ORF">GCM10025876_25440</name>
</gene>
<feature type="compositionally biased region" description="Basic and acidic residues" evidence="1">
    <location>
        <begin position="30"/>
        <end position="57"/>
    </location>
</feature>
<reference evidence="3" key="1">
    <citation type="journal article" date="2019" name="Int. J. Syst. Evol. Microbiol.">
        <title>The Global Catalogue of Microorganisms (GCM) 10K type strain sequencing project: providing services to taxonomists for standard genome sequencing and annotation.</title>
        <authorList>
            <consortium name="The Broad Institute Genomics Platform"/>
            <consortium name="The Broad Institute Genome Sequencing Center for Infectious Disease"/>
            <person name="Wu L."/>
            <person name="Ma J."/>
        </authorList>
    </citation>
    <scope>NUCLEOTIDE SEQUENCE [LARGE SCALE GENOMIC DNA]</scope>
    <source>
        <strain evidence="3">NBRC 112299</strain>
    </source>
</reference>
<evidence type="ECO:0000313" key="2">
    <source>
        <dbReference type="EMBL" id="GMA36340.1"/>
    </source>
</evidence>